<organism evidence="8 9">
    <name type="scientific">Temnothorax curvispinosus</name>
    <dbReference type="NCBI Taxonomy" id="300111"/>
    <lineage>
        <taxon>Eukaryota</taxon>
        <taxon>Metazoa</taxon>
        <taxon>Ecdysozoa</taxon>
        <taxon>Arthropoda</taxon>
        <taxon>Hexapoda</taxon>
        <taxon>Insecta</taxon>
        <taxon>Pterygota</taxon>
        <taxon>Neoptera</taxon>
        <taxon>Endopterygota</taxon>
        <taxon>Hymenoptera</taxon>
        <taxon>Apocrita</taxon>
        <taxon>Aculeata</taxon>
        <taxon>Formicoidea</taxon>
        <taxon>Formicidae</taxon>
        <taxon>Myrmicinae</taxon>
        <taxon>Temnothorax</taxon>
    </lineage>
</organism>
<dbReference type="PANTHER" id="PTHR13218">
    <property type="entry name" value="TRANSCRIPTION INITIATION FACTOR TFIID SUBUNIT 11-RELATED"/>
    <property type="match status" value="1"/>
</dbReference>
<dbReference type="Pfam" id="PF00090">
    <property type="entry name" value="TSP_1"/>
    <property type="match status" value="1"/>
</dbReference>
<keyword evidence="8" id="KW-1185">Reference proteome</keyword>
<dbReference type="GeneID" id="112460975"/>
<proteinExistence type="inferred from homology"/>
<comment type="subcellular location">
    <subcellularLocation>
        <location evidence="1">Nucleus</location>
    </subcellularLocation>
</comment>
<dbReference type="PANTHER" id="PTHR13218:SF8">
    <property type="entry name" value="TRANSCRIPTION INITIATION FACTOR TFIID SUBUNIT 11"/>
    <property type="match status" value="1"/>
</dbReference>
<evidence type="ECO:0000313" key="8">
    <source>
        <dbReference type="Proteomes" id="UP000504618"/>
    </source>
</evidence>
<evidence type="ECO:0000256" key="5">
    <source>
        <dbReference type="ARBA" id="ARBA00023242"/>
    </source>
</evidence>
<dbReference type="GO" id="GO:0005669">
    <property type="term" value="C:transcription factor TFIID complex"/>
    <property type="evidence" value="ECO:0007669"/>
    <property type="project" value="InterPro"/>
</dbReference>
<dbReference type="InterPro" id="IPR006809">
    <property type="entry name" value="TAFII28_dom"/>
</dbReference>
<dbReference type="Gene3D" id="1.10.20.10">
    <property type="entry name" value="Histone, subunit A"/>
    <property type="match status" value="1"/>
</dbReference>
<feature type="compositionally biased region" description="Basic and acidic residues" evidence="6">
    <location>
        <begin position="1"/>
        <end position="28"/>
    </location>
</feature>
<dbReference type="RefSeq" id="XP_024881729.1">
    <property type="nucleotide sequence ID" value="XM_025025961.1"/>
</dbReference>
<dbReference type="SUPFAM" id="SSF82895">
    <property type="entry name" value="TSP-1 type 1 repeat"/>
    <property type="match status" value="1"/>
</dbReference>
<dbReference type="SUPFAM" id="SSF47113">
    <property type="entry name" value="Histone-fold"/>
    <property type="match status" value="1"/>
</dbReference>
<dbReference type="SMART" id="SM00209">
    <property type="entry name" value="TSP1"/>
    <property type="match status" value="1"/>
</dbReference>
<dbReference type="AlphaFoldDB" id="A0A6J1QH72"/>
<evidence type="ECO:0000313" key="9">
    <source>
        <dbReference type="RefSeq" id="XP_024881729.1"/>
    </source>
</evidence>
<dbReference type="InterPro" id="IPR000884">
    <property type="entry name" value="TSP1_rpt"/>
</dbReference>
<dbReference type="RefSeq" id="XP_024881730.1">
    <property type="nucleotide sequence ID" value="XM_025025962.1"/>
</dbReference>
<dbReference type="OrthoDB" id="28335at2759"/>
<evidence type="ECO:0000313" key="10">
    <source>
        <dbReference type="RefSeq" id="XP_024881730.1"/>
    </source>
</evidence>
<keyword evidence="4" id="KW-0804">Transcription</keyword>
<keyword evidence="5" id="KW-0539">Nucleus</keyword>
<dbReference type="Pfam" id="PF04719">
    <property type="entry name" value="TAFII28"/>
    <property type="match status" value="1"/>
</dbReference>
<evidence type="ECO:0000256" key="4">
    <source>
        <dbReference type="ARBA" id="ARBA00023163"/>
    </source>
</evidence>
<dbReference type="InterPro" id="IPR009072">
    <property type="entry name" value="Histone-fold"/>
</dbReference>
<gene>
    <name evidence="9 10" type="primary">LOC112460975</name>
</gene>
<evidence type="ECO:0000256" key="1">
    <source>
        <dbReference type="ARBA" id="ARBA00004123"/>
    </source>
</evidence>
<evidence type="ECO:0000259" key="7">
    <source>
        <dbReference type="Pfam" id="PF04719"/>
    </source>
</evidence>
<evidence type="ECO:0000256" key="3">
    <source>
        <dbReference type="ARBA" id="ARBA00023015"/>
    </source>
</evidence>
<sequence length="441" mass="50669">MDNIFGKEDSGDERDGERKDVDKYKDIKVNLAQNSGSKDSEAMEISSMQVKAELLEAMSSRSQSDTEETENTGSNSTYRVVEAIEIVKHEFDRKEDEQTAEDIFSNDIMIPRANPVSTKERRESKEKSRREIEEEEREKMQVLVSNFTEDQLDRYEMYRRSAFPKAAIKRIMQTITGCSVSQNVVIAMSGIAKVFVGEIVEEALDVMEAQNETGPLQPKHLREAVRRLRLQGQIPNGRAHKAFFSKHTCRLGLFGSSKCSSNERRYYSDIYSRSCHHSIQQFTTDKPKVENKTLISLQRYWKSAIRNFHLSYSQTDADVTYRRKLLSYEQNFFGTRPTRSSRFHNGIREVILTEALGLTERKRNVAAKDIESNDEDIDSAAWDNWSIWSTCSVTCGQGRQVRWRHCLSADCIEGLKKAQLKRCRLKDCGTKGFLGWLGIKS</sequence>
<feature type="region of interest" description="Disordered" evidence="6">
    <location>
        <begin position="115"/>
        <end position="134"/>
    </location>
</feature>
<dbReference type="InterPro" id="IPR036383">
    <property type="entry name" value="TSP1_rpt_sf"/>
</dbReference>
<dbReference type="PROSITE" id="PS50092">
    <property type="entry name" value="TSP1"/>
    <property type="match status" value="1"/>
</dbReference>
<keyword evidence="3" id="KW-0805">Transcription regulation</keyword>
<dbReference type="CDD" id="cd08048">
    <property type="entry name" value="HFD_TAF11"/>
    <property type="match status" value="1"/>
</dbReference>
<evidence type="ECO:0000256" key="6">
    <source>
        <dbReference type="SAM" id="MobiDB-lite"/>
    </source>
</evidence>
<feature type="domain" description="TAFII28-like protein" evidence="7">
    <location>
        <begin position="142"/>
        <end position="227"/>
    </location>
</feature>
<feature type="region of interest" description="Disordered" evidence="6">
    <location>
        <begin position="1"/>
        <end position="77"/>
    </location>
</feature>
<dbReference type="GO" id="GO:0046982">
    <property type="term" value="F:protein heterodimerization activity"/>
    <property type="evidence" value="ECO:0007669"/>
    <property type="project" value="InterPro"/>
</dbReference>
<feature type="compositionally biased region" description="Basic and acidic residues" evidence="6">
    <location>
        <begin position="118"/>
        <end position="134"/>
    </location>
</feature>
<name>A0A6J1QH72_9HYME</name>
<dbReference type="GO" id="GO:0016251">
    <property type="term" value="F:RNA polymerase II general transcription initiation factor activity"/>
    <property type="evidence" value="ECO:0007669"/>
    <property type="project" value="TreeGrafter"/>
</dbReference>
<dbReference type="GO" id="GO:0051123">
    <property type="term" value="P:RNA polymerase II preinitiation complex assembly"/>
    <property type="evidence" value="ECO:0007669"/>
    <property type="project" value="InterPro"/>
</dbReference>
<dbReference type="Gene3D" id="2.20.100.10">
    <property type="entry name" value="Thrombospondin type-1 (TSP1) repeat"/>
    <property type="match status" value="1"/>
</dbReference>
<protein>
    <submittedName>
        <fullName evidence="9 10">Transcription initiation factor TFIID subunit 11-like</fullName>
    </submittedName>
</protein>
<dbReference type="FunFam" id="1.10.20.10:FF:000025">
    <property type="entry name" value="Transcription initiation factor TFIID subunit 11"/>
    <property type="match status" value="1"/>
</dbReference>
<dbReference type="Proteomes" id="UP000504618">
    <property type="component" value="Unplaced"/>
</dbReference>
<comment type="similarity">
    <text evidence="2">Belongs to the TAF11 family.</text>
</comment>
<accession>A0A6J1QH72</accession>
<evidence type="ECO:0000256" key="2">
    <source>
        <dbReference type="ARBA" id="ARBA00009788"/>
    </source>
</evidence>
<dbReference type="InterPro" id="IPR045127">
    <property type="entry name" value="TAF11-like"/>
</dbReference>
<reference evidence="9 10" key="1">
    <citation type="submission" date="2025-04" db="UniProtKB">
        <authorList>
            <consortium name="RefSeq"/>
        </authorList>
    </citation>
    <scope>IDENTIFICATION</scope>
    <source>
        <tissue evidence="9 10">Whole body</tissue>
    </source>
</reference>